<sequence>MSIYIMCYAVCPSQRRKATYNPSVHMNLNFWCLRSQYGAKTRKEISKLRLVAGGIPPAAAVGDLRALSALLQPEAGGPQLHGFRRVLLCFVRRNFTSDEEPPELSKATALCHFRKHTIKIFSECLPWPRHDKHTLSKGDVIKSICAWTVDERLWMILKSTVMEYTNSRRHAVVSPRKKTVPARPESPAGESGQLRHRQCAANDRAGSSGPEFQVQGLAALQIPVAAVLPDDGRVGYGRIRQAFFDRRLRVHTLSKSDEALASQGPQHPNFPIDHCCARTYLRPTPLRRRQPKMAPPPTPRSPDEAPARPLAAPRPRSQGRIANGPVCRRRRAQRRREPRRHVATAARRGGGAADRLRRARRVRLACARLLETRRGGGGGRRLAAVPTQAGPLQGAVAPANQARGPPQTRRSPEGGSAFRRPSHILVAGLAHPRILLFAALRRDTPRHAALASTWLGIREAVAHGSVKPREACMQAWRQTARNIASGKRAPEALRCRDKLIARREGSALPSIDVCPPALHDACRRAPRRAPRTSRPRCASIEDVYAKPCSNSAWDPARRVRRRWRAGSKEWTPDKQHGGCHMPPRCCDLRRDAAAAAHARRGSAPRRALRLRILQTVSQIRRHTEPGGACAPAPKGRSVQHAQAHTTRSSPRPSPRSQPAASAKKIPRFRAASPDTRSQIPTAGVCARRRPSSTDLHLRYRPRARVVKLQSAAAQDEN</sequence>
<dbReference type="AlphaFoldDB" id="A0A0D2M5W9"/>
<protein>
    <submittedName>
        <fullName evidence="2">Uncharacterized protein</fullName>
    </submittedName>
</protein>
<feature type="compositionally biased region" description="Low complexity" evidence="1">
    <location>
        <begin position="307"/>
        <end position="316"/>
    </location>
</feature>
<accession>A0A0D2M5W9</accession>
<evidence type="ECO:0000313" key="2">
    <source>
        <dbReference type="EMBL" id="KJA18573.1"/>
    </source>
</evidence>
<organism evidence="2 3">
    <name type="scientific">Hypholoma sublateritium (strain FD-334 SS-4)</name>
    <dbReference type="NCBI Taxonomy" id="945553"/>
    <lineage>
        <taxon>Eukaryota</taxon>
        <taxon>Fungi</taxon>
        <taxon>Dikarya</taxon>
        <taxon>Basidiomycota</taxon>
        <taxon>Agaricomycotina</taxon>
        <taxon>Agaricomycetes</taxon>
        <taxon>Agaricomycetidae</taxon>
        <taxon>Agaricales</taxon>
        <taxon>Agaricineae</taxon>
        <taxon>Strophariaceae</taxon>
        <taxon>Hypholoma</taxon>
    </lineage>
</organism>
<evidence type="ECO:0000256" key="1">
    <source>
        <dbReference type="SAM" id="MobiDB-lite"/>
    </source>
</evidence>
<dbReference type="Proteomes" id="UP000054270">
    <property type="component" value="Unassembled WGS sequence"/>
</dbReference>
<feature type="region of interest" description="Disordered" evidence="1">
    <location>
        <begin position="282"/>
        <end position="354"/>
    </location>
</feature>
<keyword evidence="3" id="KW-1185">Reference proteome</keyword>
<feature type="region of interest" description="Disordered" evidence="1">
    <location>
        <begin position="618"/>
        <end position="700"/>
    </location>
</feature>
<reference evidence="3" key="1">
    <citation type="submission" date="2014-04" db="EMBL/GenBank/DDBJ databases">
        <title>Evolutionary Origins and Diversification of the Mycorrhizal Mutualists.</title>
        <authorList>
            <consortium name="DOE Joint Genome Institute"/>
            <consortium name="Mycorrhizal Genomics Consortium"/>
            <person name="Kohler A."/>
            <person name="Kuo A."/>
            <person name="Nagy L.G."/>
            <person name="Floudas D."/>
            <person name="Copeland A."/>
            <person name="Barry K.W."/>
            <person name="Cichocki N."/>
            <person name="Veneault-Fourrey C."/>
            <person name="LaButti K."/>
            <person name="Lindquist E.A."/>
            <person name="Lipzen A."/>
            <person name="Lundell T."/>
            <person name="Morin E."/>
            <person name="Murat C."/>
            <person name="Riley R."/>
            <person name="Ohm R."/>
            <person name="Sun H."/>
            <person name="Tunlid A."/>
            <person name="Henrissat B."/>
            <person name="Grigoriev I.V."/>
            <person name="Hibbett D.S."/>
            <person name="Martin F."/>
        </authorList>
    </citation>
    <scope>NUCLEOTIDE SEQUENCE [LARGE SCALE GENOMIC DNA]</scope>
    <source>
        <strain evidence="3">FD-334 SS-4</strain>
    </source>
</reference>
<name>A0A0D2M5W9_HYPSF</name>
<gene>
    <name evidence="2" type="ORF">HYPSUDRAFT_57055</name>
</gene>
<feature type="compositionally biased region" description="Basic residues" evidence="1">
    <location>
        <begin position="327"/>
        <end position="342"/>
    </location>
</feature>
<feature type="region of interest" description="Disordered" evidence="1">
    <location>
        <begin position="173"/>
        <end position="208"/>
    </location>
</feature>
<dbReference type="EMBL" id="KN817587">
    <property type="protein sequence ID" value="KJA18573.1"/>
    <property type="molecule type" value="Genomic_DNA"/>
</dbReference>
<feature type="compositionally biased region" description="Low complexity" evidence="1">
    <location>
        <begin position="647"/>
        <end position="662"/>
    </location>
</feature>
<evidence type="ECO:0000313" key="3">
    <source>
        <dbReference type="Proteomes" id="UP000054270"/>
    </source>
</evidence>
<proteinExistence type="predicted"/>
<feature type="region of interest" description="Disordered" evidence="1">
    <location>
        <begin position="395"/>
        <end position="418"/>
    </location>
</feature>